<protein>
    <recommendedName>
        <fullName evidence="3">biotin--[biotin carboxyl-carrier protein] ligase</fullName>
        <ecNumber evidence="3">6.3.4.15</ecNumber>
    </recommendedName>
</protein>
<dbReference type="Gene3D" id="3.30.930.10">
    <property type="entry name" value="Bira Bifunctional Protein, Domain 2"/>
    <property type="match status" value="1"/>
</dbReference>
<dbReference type="Proteomes" id="UP001174208">
    <property type="component" value="Unassembled WGS sequence"/>
</dbReference>
<proteinExistence type="predicted"/>
<dbReference type="PANTHER" id="PTHR12835">
    <property type="entry name" value="BIOTIN PROTEIN LIGASE"/>
    <property type="match status" value="1"/>
</dbReference>
<dbReference type="Gene3D" id="2.30.30.100">
    <property type="match status" value="1"/>
</dbReference>
<keyword evidence="6" id="KW-1185">Reference proteome</keyword>
<accession>A0ABT8KC85</accession>
<evidence type="ECO:0000256" key="3">
    <source>
        <dbReference type="ARBA" id="ARBA00024227"/>
    </source>
</evidence>
<dbReference type="PROSITE" id="PS51733">
    <property type="entry name" value="BPL_LPL_CATALYTIC"/>
    <property type="match status" value="1"/>
</dbReference>
<gene>
    <name evidence="5" type="ORF">P5G50_08055</name>
</gene>
<dbReference type="RefSeq" id="WP_301211116.1">
    <property type="nucleotide sequence ID" value="NZ_JAROCF010000001.1"/>
</dbReference>
<evidence type="ECO:0000256" key="1">
    <source>
        <dbReference type="ARBA" id="ARBA00022598"/>
    </source>
</evidence>
<dbReference type="Pfam" id="PF02237">
    <property type="entry name" value="BPL_C"/>
    <property type="match status" value="1"/>
</dbReference>
<evidence type="ECO:0000313" key="6">
    <source>
        <dbReference type="Proteomes" id="UP001174208"/>
    </source>
</evidence>
<reference evidence="5" key="1">
    <citation type="submission" date="2023-06" db="EMBL/GenBank/DDBJ databases">
        <title>MT1 and MT2 Draft Genomes of Novel Species.</title>
        <authorList>
            <person name="Venkateswaran K."/>
        </authorList>
    </citation>
    <scope>NUCLEOTIDE SEQUENCE</scope>
    <source>
        <strain evidence="5">F6_8S_P_1B</strain>
    </source>
</reference>
<dbReference type="Pfam" id="PF03099">
    <property type="entry name" value="BPL_LplA_LipB"/>
    <property type="match status" value="1"/>
</dbReference>
<dbReference type="InterPro" id="IPR004143">
    <property type="entry name" value="BPL_LPL_catalytic"/>
</dbReference>
<keyword evidence="2" id="KW-0092">Biotin</keyword>
<feature type="domain" description="BPL/LPL catalytic" evidence="4">
    <location>
        <begin position="4"/>
        <end position="197"/>
    </location>
</feature>
<dbReference type="PANTHER" id="PTHR12835:SF5">
    <property type="entry name" value="BIOTIN--PROTEIN LIGASE"/>
    <property type="match status" value="1"/>
</dbReference>
<evidence type="ECO:0000313" key="5">
    <source>
        <dbReference type="EMBL" id="MDN4614401.1"/>
    </source>
</evidence>
<comment type="caution">
    <text evidence="5">The sequence shown here is derived from an EMBL/GenBank/DDBJ whole genome shotgun (WGS) entry which is preliminary data.</text>
</comment>
<name>A0ABT8KC85_9MICO</name>
<dbReference type="SUPFAM" id="SSF55681">
    <property type="entry name" value="Class II aaRS and biotin synthetases"/>
    <property type="match status" value="1"/>
</dbReference>
<dbReference type="InterPro" id="IPR004408">
    <property type="entry name" value="Biotin_CoA_COase_ligase"/>
</dbReference>
<dbReference type="InterPro" id="IPR003142">
    <property type="entry name" value="BPL_C"/>
</dbReference>
<evidence type="ECO:0000259" key="4">
    <source>
        <dbReference type="PROSITE" id="PS51733"/>
    </source>
</evidence>
<organism evidence="5 6">
    <name type="scientific">Leifsonia williamsii</name>
    <dbReference type="NCBI Taxonomy" id="3035919"/>
    <lineage>
        <taxon>Bacteria</taxon>
        <taxon>Bacillati</taxon>
        <taxon>Actinomycetota</taxon>
        <taxon>Actinomycetes</taxon>
        <taxon>Micrococcales</taxon>
        <taxon>Microbacteriaceae</taxon>
        <taxon>Leifsonia</taxon>
    </lineage>
</organism>
<dbReference type="CDD" id="cd16442">
    <property type="entry name" value="BPL"/>
    <property type="match status" value="1"/>
</dbReference>
<dbReference type="NCBIfam" id="TIGR00121">
    <property type="entry name" value="birA_ligase"/>
    <property type="match status" value="1"/>
</dbReference>
<evidence type="ECO:0000256" key="2">
    <source>
        <dbReference type="ARBA" id="ARBA00023267"/>
    </source>
</evidence>
<keyword evidence="1 5" id="KW-0436">Ligase</keyword>
<dbReference type="EMBL" id="JAROCF010000001">
    <property type="protein sequence ID" value="MDN4614401.1"/>
    <property type="molecule type" value="Genomic_DNA"/>
</dbReference>
<sequence>MNDTTAADFPRSRAIVPVLEALPEAGSTNDVLSARAGDLPDLSVVVTRSQTGGRGRLGRVWVSPPGKALAISVLLKPHGLAPESLGWFPLLAGLAMSRALGGLVEQEGGRRVAVKWPNDVHIDGLKVCGILTELLPSSAGGIDGIVVGAGVNLTLDREELPTGTSTSLALSGATTTDPDTVLSAYLVELTTLYREFGAAGGDPDRSALRDQVTEACETIGRAVRVELPGGDVLLGTAAGLDRDGRLLVDADAGRTAVAAGDVTHLRY</sequence>
<dbReference type="EC" id="6.3.4.15" evidence="3"/>
<dbReference type="GO" id="GO:0004077">
    <property type="term" value="F:biotin--[biotin carboxyl-carrier protein] ligase activity"/>
    <property type="evidence" value="ECO:0007669"/>
    <property type="project" value="UniProtKB-EC"/>
</dbReference>
<dbReference type="InterPro" id="IPR045864">
    <property type="entry name" value="aa-tRNA-synth_II/BPL/LPL"/>
</dbReference>